<feature type="compositionally biased region" description="Polar residues" evidence="1">
    <location>
        <begin position="46"/>
        <end position="62"/>
    </location>
</feature>
<sequence>MSDASERNYRSQSEPIYRELHDTEQFAELRRRYRSFVLCRGPRRSWSGTSATSCSRTGAATS</sequence>
<dbReference type="EMBL" id="JAUTAN010000001">
    <property type="protein sequence ID" value="MDQ1106506.1"/>
    <property type="molecule type" value="Genomic_DNA"/>
</dbReference>
<dbReference type="Proteomes" id="UP001239215">
    <property type="component" value="Unassembled WGS sequence"/>
</dbReference>
<evidence type="ECO:0000313" key="2">
    <source>
        <dbReference type="EMBL" id="MDQ1106506.1"/>
    </source>
</evidence>
<proteinExistence type="predicted"/>
<dbReference type="AlphaFoldDB" id="A0AAJ1X352"/>
<feature type="region of interest" description="Disordered" evidence="1">
    <location>
        <begin position="42"/>
        <end position="62"/>
    </location>
</feature>
<evidence type="ECO:0000313" key="3">
    <source>
        <dbReference type="Proteomes" id="UP001239215"/>
    </source>
</evidence>
<gene>
    <name evidence="2" type="ORF">QE405_003790</name>
</gene>
<reference evidence="2" key="1">
    <citation type="submission" date="2023-07" db="EMBL/GenBank/DDBJ databases">
        <title>Functional and genomic diversity of the sorghum phyllosphere microbiome.</title>
        <authorList>
            <person name="Shade A."/>
        </authorList>
    </citation>
    <scope>NUCLEOTIDE SEQUENCE</scope>
    <source>
        <strain evidence="2">SORGH_AS_1067</strain>
    </source>
</reference>
<comment type="caution">
    <text evidence="2">The sequence shown here is derived from an EMBL/GenBank/DDBJ whole genome shotgun (WGS) entry which is preliminary data.</text>
</comment>
<name>A0AAJ1X352_9ACTN</name>
<accession>A0AAJ1X352</accession>
<protein>
    <submittedName>
        <fullName evidence="2">Uncharacterized protein</fullName>
    </submittedName>
</protein>
<evidence type="ECO:0000256" key="1">
    <source>
        <dbReference type="SAM" id="MobiDB-lite"/>
    </source>
</evidence>
<organism evidence="2 3">
    <name type="scientific">Nocardioides zeae</name>
    <dbReference type="NCBI Taxonomy" id="1457234"/>
    <lineage>
        <taxon>Bacteria</taxon>
        <taxon>Bacillati</taxon>
        <taxon>Actinomycetota</taxon>
        <taxon>Actinomycetes</taxon>
        <taxon>Propionibacteriales</taxon>
        <taxon>Nocardioidaceae</taxon>
        <taxon>Nocardioides</taxon>
    </lineage>
</organism>